<dbReference type="AlphaFoldDB" id="A0A133VIC6"/>
<comment type="caution">
    <text evidence="2">The sequence shown here is derived from an EMBL/GenBank/DDBJ whole genome shotgun (WGS) entry which is preliminary data.</text>
</comment>
<keyword evidence="1" id="KW-0472">Membrane</keyword>
<protein>
    <submittedName>
        <fullName evidence="2">Uncharacterized protein</fullName>
    </submittedName>
</protein>
<accession>A0A133VIC6</accession>
<keyword evidence="1" id="KW-0812">Transmembrane</keyword>
<evidence type="ECO:0000313" key="2">
    <source>
        <dbReference type="EMBL" id="KXB06192.1"/>
    </source>
</evidence>
<evidence type="ECO:0000313" key="3">
    <source>
        <dbReference type="Proteomes" id="UP000070491"/>
    </source>
</evidence>
<proteinExistence type="predicted"/>
<organism evidence="2 3">
    <name type="scientific">candidate division MSBL1 archaeon SCGC-AAA382F02</name>
    <dbReference type="NCBI Taxonomy" id="1698282"/>
    <lineage>
        <taxon>Archaea</taxon>
        <taxon>Methanobacteriati</taxon>
        <taxon>Methanobacteriota</taxon>
        <taxon>candidate division MSBL1</taxon>
    </lineage>
</organism>
<sequence length="249" mass="29322">MEIPTAILIGGIIGGVISFVGNHYIQKRSLSAEHHMQKRSHGQEVERMILSTIHKLDIEYYHSIIQAARTFAGKRAQDSERFSFHWLAIYLTRIRDFRDSVGGFYLKNQVAESVLIYLSDAIENQVDFMNEEEKNLLAAEAKSADTHAEFWEKLEKKPLKDLLKKYQEWDEEKLRELRGLVDTFWRLFITELRWEFYDPWKGELISRVEKDNLELLRKVLGTMKEEKIITKKQAEGFLEGLQYLKPQNL</sequence>
<name>A0A133VIC6_9EURY</name>
<feature type="transmembrane region" description="Helical" evidence="1">
    <location>
        <begin position="6"/>
        <end position="25"/>
    </location>
</feature>
<gene>
    <name evidence="2" type="ORF">AKJ53_01030</name>
</gene>
<dbReference type="Proteomes" id="UP000070491">
    <property type="component" value="Unassembled WGS sequence"/>
</dbReference>
<dbReference type="EMBL" id="LHYG01000011">
    <property type="protein sequence ID" value="KXB06192.1"/>
    <property type="molecule type" value="Genomic_DNA"/>
</dbReference>
<evidence type="ECO:0000256" key="1">
    <source>
        <dbReference type="SAM" id="Phobius"/>
    </source>
</evidence>
<keyword evidence="3" id="KW-1185">Reference proteome</keyword>
<reference evidence="2 3" key="1">
    <citation type="journal article" date="2016" name="Sci. Rep.">
        <title>Metabolic traits of an uncultured archaeal lineage -MSBL1- from brine pools of the Red Sea.</title>
        <authorList>
            <person name="Mwirichia R."/>
            <person name="Alam I."/>
            <person name="Rashid M."/>
            <person name="Vinu M."/>
            <person name="Ba-Alawi W."/>
            <person name="Anthony Kamau A."/>
            <person name="Kamanda Ngugi D."/>
            <person name="Goker M."/>
            <person name="Klenk H.P."/>
            <person name="Bajic V."/>
            <person name="Stingl U."/>
        </authorList>
    </citation>
    <scope>NUCLEOTIDE SEQUENCE [LARGE SCALE GENOMIC DNA]</scope>
    <source>
        <strain evidence="2">SCGC-AAA382F02</strain>
    </source>
</reference>
<keyword evidence="1" id="KW-1133">Transmembrane helix</keyword>